<proteinExistence type="predicted"/>
<evidence type="ECO:0000313" key="2">
    <source>
        <dbReference type="EMBL" id="KAJ7343933.1"/>
    </source>
</evidence>
<dbReference type="Proteomes" id="UP001218218">
    <property type="component" value="Unassembled WGS sequence"/>
</dbReference>
<accession>A0AAD6ZY57</accession>
<keyword evidence="3" id="KW-1185">Reference proteome</keyword>
<dbReference type="PANTHER" id="PTHR46791:SF5">
    <property type="entry name" value="CLR5 DOMAIN-CONTAINING PROTEIN-RELATED"/>
    <property type="match status" value="1"/>
</dbReference>
<dbReference type="AlphaFoldDB" id="A0AAD6ZY57"/>
<evidence type="ECO:0000313" key="3">
    <source>
        <dbReference type="Proteomes" id="UP001218218"/>
    </source>
</evidence>
<dbReference type="PANTHER" id="PTHR46791">
    <property type="entry name" value="EXPRESSED PROTEIN"/>
    <property type="match status" value="1"/>
</dbReference>
<evidence type="ECO:0000259" key="1">
    <source>
        <dbReference type="Pfam" id="PF24764"/>
    </source>
</evidence>
<feature type="non-terminal residue" evidence="2">
    <location>
        <position position="62"/>
    </location>
</feature>
<name>A0AAD6ZY57_9AGAR</name>
<dbReference type="Pfam" id="PF24764">
    <property type="entry name" value="rva_4"/>
    <property type="match status" value="1"/>
</dbReference>
<feature type="domain" description="Integrase core" evidence="1">
    <location>
        <begin position="33"/>
        <end position="62"/>
    </location>
</feature>
<feature type="non-terminal residue" evidence="2">
    <location>
        <position position="1"/>
    </location>
</feature>
<dbReference type="EMBL" id="JARIHO010000022">
    <property type="protein sequence ID" value="KAJ7343933.1"/>
    <property type="molecule type" value="Genomic_DNA"/>
</dbReference>
<organism evidence="2 3">
    <name type="scientific">Mycena albidolilacea</name>
    <dbReference type="NCBI Taxonomy" id="1033008"/>
    <lineage>
        <taxon>Eukaryota</taxon>
        <taxon>Fungi</taxon>
        <taxon>Dikarya</taxon>
        <taxon>Basidiomycota</taxon>
        <taxon>Agaricomycotina</taxon>
        <taxon>Agaricomycetes</taxon>
        <taxon>Agaricomycetidae</taxon>
        <taxon>Agaricales</taxon>
        <taxon>Marasmiineae</taxon>
        <taxon>Mycenaceae</taxon>
        <taxon>Mycena</taxon>
    </lineage>
</organism>
<protein>
    <recommendedName>
        <fullName evidence="1">Integrase core domain-containing protein</fullName>
    </recommendedName>
</protein>
<gene>
    <name evidence="2" type="ORF">DFH08DRAFT_612576</name>
</gene>
<reference evidence="2" key="1">
    <citation type="submission" date="2023-03" db="EMBL/GenBank/DDBJ databases">
        <title>Massive genome expansion in bonnet fungi (Mycena s.s.) driven by repeated elements and novel gene families across ecological guilds.</title>
        <authorList>
            <consortium name="Lawrence Berkeley National Laboratory"/>
            <person name="Harder C.B."/>
            <person name="Miyauchi S."/>
            <person name="Viragh M."/>
            <person name="Kuo A."/>
            <person name="Thoen E."/>
            <person name="Andreopoulos B."/>
            <person name="Lu D."/>
            <person name="Skrede I."/>
            <person name="Drula E."/>
            <person name="Henrissat B."/>
            <person name="Morin E."/>
            <person name="Kohler A."/>
            <person name="Barry K."/>
            <person name="LaButti K."/>
            <person name="Morin E."/>
            <person name="Salamov A."/>
            <person name="Lipzen A."/>
            <person name="Mereny Z."/>
            <person name="Hegedus B."/>
            <person name="Baldrian P."/>
            <person name="Stursova M."/>
            <person name="Weitz H."/>
            <person name="Taylor A."/>
            <person name="Grigoriev I.V."/>
            <person name="Nagy L.G."/>
            <person name="Martin F."/>
            <person name="Kauserud H."/>
        </authorList>
    </citation>
    <scope>NUCLEOTIDE SEQUENCE</scope>
    <source>
        <strain evidence="2">CBHHK002</strain>
    </source>
</reference>
<comment type="caution">
    <text evidence="2">The sequence shown here is derived from an EMBL/GenBank/DDBJ whole genome shotgun (WGS) entry which is preliminary data.</text>
</comment>
<dbReference type="InterPro" id="IPR058913">
    <property type="entry name" value="Integrase_dom_put"/>
</dbReference>
<sequence length="62" mass="7375">LRVQKRQVYSSVRRVDGIGCILRQHCVVQRRNYQVLQPHTLWHIDGHHKLILWGIVLHSIVD</sequence>